<dbReference type="InterPro" id="IPR036397">
    <property type="entry name" value="RNaseH_sf"/>
</dbReference>
<dbReference type="Pfam" id="PF13456">
    <property type="entry name" value="RVT_3"/>
    <property type="match status" value="1"/>
</dbReference>
<name>A0A1E5UUS8_9POAL</name>
<organism evidence="2 3">
    <name type="scientific">Dichanthelium oligosanthes</name>
    <dbReference type="NCBI Taxonomy" id="888268"/>
    <lineage>
        <taxon>Eukaryota</taxon>
        <taxon>Viridiplantae</taxon>
        <taxon>Streptophyta</taxon>
        <taxon>Embryophyta</taxon>
        <taxon>Tracheophyta</taxon>
        <taxon>Spermatophyta</taxon>
        <taxon>Magnoliopsida</taxon>
        <taxon>Liliopsida</taxon>
        <taxon>Poales</taxon>
        <taxon>Poaceae</taxon>
        <taxon>PACMAD clade</taxon>
        <taxon>Panicoideae</taxon>
        <taxon>Panicodae</taxon>
        <taxon>Paniceae</taxon>
        <taxon>Dichantheliinae</taxon>
        <taxon>Dichanthelium</taxon>
    </lineage>
</organism>
<dbReference type="InterPro" id="IPR012337">
    <property type="entry name" value="RNaseH-like_sf"/>
</dbReference>
<gene>
    <name evidence="2" type="ORF">BAE44_0022354</name>
</gene>
<proteinExistence type="predicted"/>
<feature type="domain" description="RNase H type-1" evidence="1">
    <location>
        <begin position="102"/>
        <end position="187"/>
    </location>
</feature>
<dbReference type="Proteomes" id="UP000095767">
    <property type="component" value="Unassembled WGS sequence"/>
</dbReference>
<accession>A0A1E5UUS8</accession>
<protein>
    <recommendedName>
        <fullName evidence="1">RNase H type-1 domain-containing protein</fullName>
    </recommendedName>
</protein>
<reference evidence="2 3" key="1">
    <citation type="submission" date="2016-09" db="EMBL/GenBank/DDBJ databases">
        <title>The draft genome of Dichanthelium oligosanthes: A C3 panicoid grass species.</title>
        <authorList>
            <person name="Studer A.J."/>
            <person name="Schnable J.C."/>
            <person name="Brutnell T.P."/>
        </authorList>
    </citation>
    <scope>NUCLEOTIDE SEQUENCE [LARGE SCALE GENOMIC DNA]</scope>
    <source>
        <strain evidence="3">cv. Kellogg 1175</strain>
        <tissue evidence="2">Leaf</tissue>
    </source>
</reference>
<evidence type="ECO:0000259" key="1">
    <source>
        <dbReference type="Pfam" id="PF13456"/>
    </source>
</evidence>
<dbReference type="Gene3D" id="3.30.420.10">
    <property type="entry name" value="Ribonuclease H-like superfamily/Ribonuclease H"/>
    <property type="match status" value="1"/>
</dbReference>
<evidence type="ECO:0000313" key="3">
    <source>
        <dbReference type="Proteomes" id="UP000095767"/>
    </source>
</evidence>
<evidence type="ECO:0000313" key="2">
    <source>
        <dbReference type="EMBL" id="OEL16627.1"/>
    </source>
</evidence>
<keyword evidence="3" id="KW-1185">Reference proteome</keyword>
<dbReference type="InterPro" id="IPR002156">
    <property type="entry name" value="RNaseH_domain"/>
</dbReference>
<dbReference type="OrthoDB" id="9977870at2759"/>
<dbReference type="STRING" id="888268.A0A1E5UUS8"/>
<comment type="caution">
    <text evidence="2">The sequence shown here is derived from an EMBL/GenBank/DDBJ whole genome shotgun (WGS) entry which is preliminary data.</text>
</comment>
<dbReference type="SUPFAM" id="SSF53098">
    <property type="entry name" value="Ribonuclease H-like"/>
    <property type="match status" value="1"/>
</dbReference>
<dbReference type="GO" id="GO:0004523">
    <property type="term" value="F:RNA-DNA hybrid ribonuclease activity"/>
    <property type="evidence" value="ECO:0007669"/>
    <property type="project" value="InterPro"/>
</dbReference>
<dbReference type="GO" id="GO:0003676">
    <property type="term" value="F:nucleic acid binding"/>
    <property type="evidence" value="ECO:0007669"/>
    <property type="project" value="InterPro"/>
</dbReference>
<dbReference type="AlphaFoldDB" id="A0A1E5UUS8"/>
<dbReference type="EMBL" id="LWDX02062477">
    <property type="protein sequence ID" value="OEL16627.1"/>
    <property type="molecule type" value="Genomic_DNA"/>
</dbReference>
<sequence>MMAAGDGDDHLAAVLQHAADLDLAYRLQLAEAIQASLVAHHPPNVAASSSSSQAAAAAASDRWGYYLERPLGLDSSSALPRFRILFKGMKSKEVLGPRVPDPGLAVLAAAVVGPRGEVVLRVQKPMEGFLGGRKTIEVMALMEGIHAALRLGIRSATILTDYMLLHNHMVGIWRPKKKLADMINEVCEFCYTCGSEWKEKASCTCPLWEERHIIRYDSEYDDDYDEDEEEDYYDEEDAYYGRGPFHNVVHLPFHGRVVH</sequence>